<dbReference type="Gene3D" id="3.30.70.100">
    <property type="match status" value="1"/>
</dbReference>
<evidence type="ECO:0000313" key="8">
    <source>
        <dbReference type="Proteomes" id="UP000245216"/>
    </source>
</evidence>
<evidence type="ECO:0000256" key="1">
    <source>
        <dbReference type="ARBA" id="ARBA00005614"/>
    </source>
</evidence>
<dbReference type="PROSITE" id="PS51160">
    <property type="entry name" value="ACYLPHOSPHATASE_3"/>
    <property type="match status" value="1"/>
</dbReference>
<reference evidence="7 8" key="2">
    <citation type="submission" date="2018-05" db="EMBL/GenBank/DDBJ databases">
        <authorList>
            <person name="Lanie J.A."/>
            <person name="Ng W.-L."/>
            <person name="Kazmierczak K.M."/>
            <person name="Andrzejewski T.M."/>
            <person name="Davidsen T.M."/>
            <person name="Wayne K.J."/>
            <person name="Tettelin H."/>
            <person name="Glass J.I."/>
            <person name="Rusch D."/>
            <person name="Podicherti R."/>
            <person name="Tsui H.-C.T."/>
            <person name="Winkler M.E."/>
        </authorList>
    </citation>
    <scope>NUCLEOTIDE SEQUENCE [LARGE SCALE GENOMIC DNA]</scope>
    <source>
        <strain evidence="7 8">YBY</strain>
    </source>
</reference>
<sequence>MADCETVEVCVKGRVQGVGFRASALRHAHLYGVKGWVSNAGDGSVELLLQGSADAIDSMVSWLYIGPEQAVVERVDIQRSYTDKRYDFFEIR</sequence>
<gene>
    <name evidence="7" type="ORF">DF183_18980</name>
</gene>
<accession>A0A2U2BFR3</accession>
<name>A0A2U2BFR3_ALCFA</name>
<feature type="active site" evidence="4">
    <location>
        <position position="21"/>
    </location>
</feature>
<evidence type="ECO:0000259" key="6">
    <source>
        <dbReference type="PROSITE" id="PS51160"/>
    </source>
</evidence>
<comment type="caution">
    <text evidence="7">The sequence shown here is derived from an EMBL/GenBank/DDBJ whole genome shotgun (WGS) entry which is preliminary data.</text>
</comment>
<organism evidence="7 8">
    <name type="scientific">Alcaligenes faecalis</name>
    <dbReference type="NCBI Taxonomy" id="511"/>
    <lineage>
        <taxon>Bacteria</taxon>
        <taxon>Pseudomonadati</taxon>
        <taxon>Pseudomonadota</taxon>
        <taxon>Betaproteobacteria</taxon>
        <taxon>Burkholderiales</taxon>
        <taxon>Alcaligenaceae</taxon>
        <taxon>Alcaligenes</taxon>
    </lineage>
</organism>
<dbReference type="InterPro" id="IPR036046">
    <property type="entry name" value="Acylphosphatase-like_dom_sf"/>
</dbReference>
<comment type="similarity">
    <text evidence="1 5">Belongs to the acylphosphatase family.</text>
</comment>
<dbReference type="SUPFAM" id="SSF54975">
    <property type="entry name" value="Acylphosphatase/BLUF domain-like"/>
    <property type="match status" value="1"/>
</dbReference>
<dbReference type="STRING" id="511.UZ73_09640"/>
<dbReference type="RefSeq" id="WP_109089897.1">
    <property type="nucleotide sequence ID" value="NZ_QEXO01000005.1"/>
</dbReference>
<dbReference type="EMBL" id="QEXO01000005">
    <property type="protein sequence ID" value="PWE12845.1"/>
    <property type="molecule type" value="Genomic_DNA"/>
</dbReference>
<dbReference type="InterPro" id="IPR017968">
    <property type="entry name" value="Acylphosphatase_CS"/>
</dbReference>
<dbReference type="InterPro" id="IPR001792">
    <property type="entry name" value="Acylphosphatase-like_dom"/>
</dbReference>
<evidence type="ECO:0000256" key="5">
    <source>
        <dbReference type="RuleBase" id="RU004168"/>
    </source>
</evidence>
<dbReference type="InterPro" id="IPR020456">
    <property type="entry name" value="Acylphosphatase"/>
</dbReference>
<dbReference type="EC" id="3.6.1.7" evidence="2 4"/>
<dbReference type="GO" id="GO:0003998">
    <property type="term" value="F:acylphosphatase activity"/>
    <property type="evidence" value="ECO:0007669"/>
    <property type="project" value="UniProtKB-EC"/>
</dbReference>
<dbReference type="PRINTS" id="PR00112">
    <property type="entry name" value="ACYLPHPHTASE"/>
</dbReference>
<comment type="catalytic activity">
    <reaction evidence="3 4">
        <text>an acyl phosphate + H2O = a carboxylate + phosphate + H(+)</text>
        <dbReference type="Rhea" id="RHEA:14965"/>
        <dbReference type="ChEBI" id="CHEBI:15377"/>
        <dbReference type="ChEBI" id="CHEBI:15378"/>
        <dbReference type="ChEBI" id="CHEBI:29067"/>
        <dbReference type="ChEBI" id="CHEBI:43474"/>
        <dbReference type="ChEBI" id="CHEBI:59918"/>
        <dbReference type="EC" id="3.6.1.7"/>
    </reaction>
</comment>
<dbReference type="NCBIfam" id="NF010998">
    <property type="entry name" value="PRK14424.1"/>
    <property type="match status" value="1"/>
</dbReference>
<protein>
    <recommendedName>
        <fullName evidence="2 4">acylphosphatase</fullName>
        <ecNumber evidence="2 4">3.6.1.7</ecNumber>
    </recommendedName>
</protein>
<dbReference type="PANTHER" id="PTHR47268:SF4">
    <property type="entry name" value="ACYLPHOSPHATASE"/>
    <property type="match status" value="1"/>
</dbReference>
<dbReference type="AlphaFoldDB" id="A0A2U2BFR3"/>
<evidence type="ECO:0000256" key="4">
    <source>
        <dbReference type="PROSITE-ProRule" id="PRU00520"/>
    </source>
</evidence>
<feature type="domain" description="Acylphosphatase-like" evidence="6">
    <location>
        <begin position="6"/>
        <end position="92"/>
    </location>
</feature>
<feature type="active site" evidence="4">
    <location>
        <position position="39"/>
    </location>
</feature>
<proteinExistence type="inferred from homology"/>
<dbReference type="PANTHER" id="PTHR47268">
    <property type="entry name" value="ACYLPHOSPHATASE"/>
    <property type="match status" value="1"/>
</dbReference>
<dbReference type="Pfam" id="PF00708">
    <property type="entry name" value="Acylphosphatase"/>
    <property type="match status" value="1"/>
</dbReference>
<dbReference type="Proteomes" id="UP000245216">
    <property type="component" value="Unassembled WGS sequence"/>
</dbReference>
<evidence type="ECO:0000256" key="3">
    <source>
        <dbReference type="ARBA" id="ARBA00047645"/>
    </source>
</evidence>
<evidence type="ECO:0000256" key="2">
    <source>
        <dbReference type="ARBA" id="ARBA00012150"/>
    </source>
</evidence>
<evidence type="ECO:0000313" key="7">
    <source>
        <dbReference type="EMBL" id="PWE12845.1"/>
    </source>
</evidence>
<dbReference type="PROSITE" id="PS00150">
    <property type="entry name" value="ACYLPHOSPHATASE_1"/>
    <property type="match status" value="1"/>
</dbReference>
<reference evidence="7 8" key="1">
    <citation type="submission" date="2018-05" db="EMBL/GenBank/DDBJ databases">
        <title>Genome Sequence of an Efficient Indole-Degrading Bacterium, Alcaligenes sp.YBY.</title>
        <authorList>
            <person name="Yang B."/>
        </authorList>
    </citation>
    <scope>NUCLEOTIDE SEQUENCE [LARGE SCALE GENOMIC DNA]</scope>
    <source>
        <strain evidence="7 8">YBY</strain>
    </source>
</reference>
<keyword evidence="4" id="KW-0378">Hydrolase</keyword>